<evidence type="ECO:0000313" key="6">
    <source>
        <dbReference type="EMBL" id="KAI6652834.1"/>
    </source>
</evidence>
<keyword evidence="3 5" id="KW-0677">Repeat</keyword>
<organism evidence="6 7">
    <name type="scientific">Oopsacas minuta</name>
    <dbReference type="NCBI Taxonomy" id="111878"/>
    <lineage>
        <taxon>Eukaryota</taxon>
        <taxon>Metazoa</taxon>
        <taxon>Porifera</taxon>
        <taxon>Hexactinellida</taxon>
        <taxon>Hexasterophora</taxon>
        <taxon>Lyssacinosida</taxon>
        <taxon>Leucopsacidae</taxon>
        <taxon>Oopsacas</taxon>
    </lineage>
</organism>
<dbReference type="PROSITE" id="PS00678">
    <property type="entry name" value="WD_REPEATS_1"/>
    <property type="match status" value="2"/>
</dbReference>
<dbReference type="Proteomes" id="UP001165289">
    <property type="component" value="Unassembled WGS sequence"/>
</dbReference>
<evidence type="ECO:0000256" key="3">
    <source>
        <dbReference type="ARBA" id="ARBA00022737"/>
    </source>
</evidence>
<dbReference type="GO" id="GO:0031929">
    <property type="term" value="P:TOR signaling"/>
    <property type="evidence" value="ECO:0007669"/>
    <property type="project" value="UniProtKB-UniRule"/>
</dbReference>
<sequence>MASESSSQLDPNSSLLTQRVLLATAGYDHSIRLWEPHTGLCQRSLPHPDSHVNSLEFTPDRAKLAAGAHQAVRIFDIESSNSTPFVRYEGFHKNVMCLGFCEDGRWMFTGGEDGNARIWDLRMAVTNELQCQRVYKIGTSINCVFLHPNQAELVLGDQLGTVHLWDLNTDSVEKLVPDSTPSDRYNKSIQGTCVDMDAVFLASVDTRGHCYVWSLNQQSGERKVALRKDFDAHSGYALKCLFSPDSSLLATTSSTGEIKLWSTVNFMIKNVLKCKGQRWVWDCAFTRDSQYIVTASSDGIARLWDTEQGQLKREYAGHDKAIVCLAFNDDV</sequence>
<keyword evidence="5" id="KW-0963">Cytoplasm</keyword>
<dbReference type="InterPro" id="IPR015943">
    <property type="entry name" value="WD40/YVTN_repeat-like_dom_sf"/>
</dbReference>
<gene>
    <name evidence="6" type="ORF">LOD99_4220</name>
</gene>
<dbReference type="InterPro" id="IPR020472">
    <property type="entry name" value="WD40_PAC1"/>
</dbReference>
<dbReference type="GO" id="GO:0031931">
    <property type="term" value="C:TORC1 complex"/>
    <property type="evidence" value="ECO:0007669"/>
    <property type="project" value="UniProtKB-UniRule"/>
</dbReference>
<dbReference type="InterPro" id="IPR037588">
    <property type="entry name" value="MLST8"/>
</dbReference>
<dbReference type="InterPro" id="IPR019775">
    <property type="entry name" value="WD40_repeat_CS"/>
</dbReference>
<evidence type="ECO:0000256" key="4">
    <source>
        <dbReference type="PROSITE-ProRule" id="PRU00221"/>
    </source>
</evidence>
<comment type="caution">
    <text evidence="6">The sequence shown here is derived from an EMBL/GenBank/DDBJ whole genome shotgun (WGS) entry which is preliminary data.</text>
</comment>
<comment type="similarity">
    <text evidence="1 5">Belongs to the WD repeat LST8 family.</text>
</comment>
<comment type="function">
    <text evidence="5">Subunit of TORC1 and TORC2, which regulate cell growth and survival in response to nutrient and hormonal signals.</text>
</comment>
<proteinExistence type="inferred from homology"/>
<dbReference type="InterPro" id="IPR001680">
    <property type="entry name" value="WD40_rpt"/>
</dbReference>
<dbReference type="Gene3D" id="2.130.10.10">
    <property type="entry name" value="YVTN repeat-like/Quinoprotein amine dehydrogenase"/>
    <property type="match status" value="1"/>
</dbReference>
<dbReference type="PANTHER" id="PTHR19842">
    <property type="entry name" value="G BETA-LIKE PROTEIN GBL"/>
    <property type="match status" value="1"/>
</dbReference>
<dbReference type="GO" id="GO:0032956">
    <property type="term" value="P:regulation of actin cytoskeleton organization"/>
    <property type="evidence" value="ECO:0007669"/>
    <property type="project" value="TreeGrafter"/>
</dbReference>
<keyword evidence="2 4" id="KW-0853">WD repeat</keyword>
<reference evidence="6 7" key="1">
    <citation type="journal article" date="2023" name="BMC Biol.">
        <title>The compact genome of the sponge Oopsacas minuta (Hexactinellida) is lacking key metazoan core genes.</title>
        <authorList>
            <person name="Santini S."/>
            <person name="Schenkelaars Q."/>
            <person name="Jourda C."/>
            <person name="Duchesne M."/>
            <person name="Belahbib H."/>
            <person name="Rocher C."/>
            <person name="Selva M."/>
            <person name="Riesgo A."/>
            <person name="Vervoort M."/>
            <person name="Leys S.P."/>
            <person name="Kodjabachian L."/>
            <person name="Le Bivic A."/>
            <person name="Borchiellini C."/>
            <person name="Claverie J.M."/>
            <person name="Renard E."/>
        </authorList>
    </citation>
    <scope>NUCLEOTIDE SEQUENCE [LARGE SCALE GENOMIC DNA]</scope>
    <source>
        <strain evidence="6">SPO-2</strain>
    </source>
</reference>
<dbReference type="GO" id="GO:0005737">
    <property type="term" value="C:cytoplasm"/>
    <property type="evidence" value="ECO:0007669"/>
    <property type="project" value="UniProtKB-SubCell"/>
</dbReference>
<accession>A0AAV7JW60</accession>
<name>A0AAV7JW60_9METZ</name>
<dbReference type="PRINTS" id="PR00320">
    <property type="entry name" value="GPROTEINBRPT"/>
</dbReference>
<evidence type="ECO:0000313" key="7">
    <source>
        <dbReference type="Proteomes" id="UP001165289"/>
    </source>
</evidence>
<dbReference type="GO" id="GO:0031932">
    <property type="term" value="C:TORC2 complex"/>
    <property type="evidence" value="ECO:0007669"/>
    <property type="project" value="UniProtKB-UniRule"/>
</dbReference>
<feature type="repeat" description="WD" evidence="4">
    <location>
        <begin position="88"/>
        <end position="122"/>
    </location>
</feature>
<evidence type="ECO:0000256" key="5">
    <source>
        <dbReference type="RuleBase" id="RU369068"/>
    </source>
</evidence>
<dbReference type="SMART" id="SM00320">
    <property type="entry name" value="WD40"/>
    <property type="match status" value="7"/>
</dbReference>
<dbReference type="EMBL" id="JAKMXF010000297">
    <property type="protein sequence ID" value="KAI6652834.1"/>
    <property type="molecule type" value="Genomic_DNA"/>
</dbReference>
<comment type="subcellular location">
    <subcellularLocation>
        <location evidence="5">Cytoplasm</location>
    </subcellularLocation>
</comment>
<dbReference type="PROSITE" id="PS50294">
    <property type="entry name" value="WD_REPEATS_REGION"/>
    <property type="match status" value="1"/>
</dbReference>
<dbReference type="PANTHER" id="PTHR19842:SF0">
    <property type="entry name" value="TARGET OF RAPAMYCIN COMPLEX SUBUNIT LST8"/>
    <property type="match status" value="1"/>
</dbReference>
<protein>
    <recommendedName>
        <fullName evidence="5">Target of rapamycin complex subunit lst8</fullName>
        <shortName evidence="5">TORC subunit lst8</shortName>
    </recommendedName>
</protein>
<evidence type="ECO:0000256" key="2">
    <source>
        <dbReference type="ARBA" id="ARBA00022574"/>
    </source>
</evidence>
<comment type="subunit">
    <text evidence="5">Part of TORC1 complex. Part of the TORC2 complex.</text>
</comment>
<keyword evidence="7" id="KW-1185">Reference proteome</keyword>
<evidence type="ECO:0000256" key="1">
    <source>
        <dbReference type="ARBA" id="ARBA00009890"/>
    </source>
</evidence>
<dbReference type="Pfam" id="PF00400">
    <property type="entry name" value="WD40"/>
    <property type="match status" value="4"/>
</dbReference>
<feature type="repeat" description="WD" evidence="4">
    <location>
        <begin position="230"/>
        <end position="262"/>
    </location>
</feature>
<dbReference type="SUPFAM" id="SSF50978">
    <property type="entry name" value="WD40 repeat-like"/>
    <property type="match status" value="1"/>
</dbReference>
<dbReference type="InterPro" id="IPR036322">
    <property type="entry name" value="WD40_repeat_dom_sf"/>
</dbReference>
<dbReference type="AlphaFoldDB" id="A0AAV7JW60"/>
<dbReference type="PROSITE" id="PS50082">
    <property type="entry name" value="WD_REPEATS_2"/>
    <property type="match status" value="3"/>
</dbReference>
<feature type="repeat" description="WD" evidence="4">
    <location>
        <begin position="284"/>
        <end position="314"/>
    </location>
</feature>